<evidence type="ECO:0000256" key="6">
    <source>
        <dbReference type="ARBA" id="ARBA00022670"/>
    </source>
</evidence>
<dbReference type="InterPro" id="IPR015366">
    <property type="entry name" value="S53_propep"/>
</dbReference>
<evidence type="ECO:0000256" key="11">
    <source>
        <dbReference type="ARBA" id="ARBA00022837"/>
    </source>
</evidence>
<evidence type="ECO:0000256" key="4">
    <source>
        <dbReference type="ARBA" id="ARBA00012462"/>
    </source>
</evidence>
<comment type="cofactor">
    <cofactor evidence="15">
        <name>Ca(2+)</name>
        <dbReference type="ChEBI" id="CHEBI:29108"/>
    </cofactor>
    <text evidence="15">Binds 1 Ca(2+) ion per subunit.</text>
</comment>
<comment type="catalytic activity">
    <reaction evidence="1">
        <text>Release of an N-terminal tripeptide from a polypeptide.</text>
        <dbReference type="EC" id="3.4.14.10"/>
    </reaction>
</comment>
<dbReference type="SMART" id="SM00944">
    <property type="entry name" value="Pro-kuma_activ"/>
    <property type="match status" value="1"/>
</dbReference>
<proteinExistence type="predicted"/>
<organism evidence="19 20">
    <name type="scientific">Phialophora macrospora</name>
    <dbReference type="NCBI Taxonomy" id="1851006"/>
    <lineage>
        <taxon>Eukaryota</taxon>
        <taxon>Fungi</taxon>
        <taxon>Dikarya</taxon>
        <taxon>Ascomycota</taxon>
        <taxon>Pezizomycotina</taxon>
        <taxon>Eurotiomycetes</taxon>
        <taxon>Chaetothyriomycetidae</taxon>
        <taxon>Chaetothyriales</taxon>
        <taxon>Herpotrichiellaceae</taxon>
        <taxon>Phialophora</taxon>
    </lineage>
</organism>
<keyword evidence="9 15" id="KW-0378">Hydrolase</keyword>
<keyword evidence="10 15" id="KW-0720">Serine protease</keyword>
<keyword evidence="13" id="KW-0865">Zymogen</keyword>
<dbReference type="FunFam" id="3.40.50.200:FF:000015">
    <property type="entry name" value="Tripeptidyl peptidase A"/>
    <property type="match status" value="1"/>
</dbReference>
<evidence type="ECO:0000256" key="8">
    <source>
        <dbReference type="ARBA" id="ARBA00022729"/>
    </source>
</evidence>
<dbReference type="Pfam" id="PF00082">
    <property type="entry name" value="Peptidase_S8"/>
    <property type="match status" value="1"/>
</dbReference>
<accession>A0A0D2DV08</accession>
<feature type="active site" description="Charge relay system" evidence="15">
    <location>
        <position position="528"/>
    </location>
</feature>
<evidence type="ECO:0000256" key="14">
    <source>
        <dbReference type="ARBA" id="ARBA00023180"/>
    </source>
</evidence>
<gene>
    <name evidence="19" type="ORF">PV04_08146</name>
</gene>
<feature type="domain" description="Peptidase S53" evidence="18">
    <location>
        <begin position="226"/>
        <end position="611"/>
    </location>
</feature>
<evidence type="ECO:0000256" key="16">
    <source>
        <dbReference type="SAM" id="MobiDB-lite"/>
    </source>
</evidence>
<evidence type="ECO:0000259" key="18">
    <source>
        <dbReference type="PROSITE" id="PS51695"/>
    </source>
</evidence>
<dbReference type="PANTHER" id="PTHR14218:SF39">
    <property type="entry name" value="PEPTIDASE S53 DOMAIN-CONTAINING PROTEIN"/>
    <property type="match status" value="1"/>
</dbReference>
<feature type="region of interest" description="Disordered" evidence="16">
    <location>
        <begin position="181"/>
        <end position="205"/>
    </location>
</feature>
<evidence type="ECO:0000313" key="20">
    <source>
        <dbReference type="Proteomes" id="UP000054266"/>
    </source>
</evidence>
<dbReference type="CDD" id="cd11377">
    <property type="entry name" value="Pro-peptidase_S53"/>
    <property type="match status" value="1"/>
</dbReference>
<reference evidence="19 20" key="1">
    <citation type="submission" date="2015-01" db="EMBL/GenBank/DDBJ databases">
        <title>The Genome Sequence of Capronia semiimmersa CBS27337.</title>
        <authorList>
            <consortium name="The Broad Institute Genomics Platform"/>
            <person name="Cuomo C."/>
            <person name="de Hoog S."/>
            <person name="Gorbushina A."/>
            <person name="Stielow B."/>
            <person name="Teixiera M."/>
            <person name="Abouelleil A."/>
            <person name="Chapman S.B."/>
            <person name="Priest M."/>
            <person name="Young S.K."/>
            <person name="Wortman J."/>
            <person name="Nusbaum C."/>
            <person name="Birren B."/>
        </authorList>
    </citation>
    <scope>NUCLEOTIDE SEQUENCE [LARGE SCALE GENOMIC DNA]</scope>
    <source>
        <strain evidence="19 20">CBS 27337</strain>
    </source>
</reference>
<sequence>MAFRAACYLLFGLHMVGVDAAAGAWTEYVVKEEHPVPRGWAPVGFPDRDHQLVLQIGLEQANFSALEERLWEVSDPFSMKYGQYPSKQEVESLVAPSPKTISAVTTWLQDNGVAPHDYSFSPGQDWIYATLPVSAVEPLLNATYRSFTRDGTILVRTTKWSLPRSLISHITTIQPTTAWLKHPSDHAPRATVTHPQAAAEPHPRLPRSQLSHANITAIRSACNFSAVVPQCLRTLYNTIDYVPQVPDKHSIGIANFLGEINNRSDIRAYLQQYRPDAVDGAATFQQISIAGGTLQQSPDSQSQLEEGIGAEGDLDAEVTIGMSYPIPMTSYSTGGSPPFIPDVKTPTNTNEPYLTWVQWLLNQTSLPSVISISYADDEQTVPFSYAQAVCRSFAQLGLRGITLVAATGDFGVGASQTCVSNADNTTQRFLPAFPASCPFVTAVGATRDFPEVVAINPNTTFASGSGFSNYFPRPPYQEHVVPAYIDSLNGSFDGLYNKLGRAYPDVAAQGYHYVLVWAGERLLADGTSAASPTVAALLSLVNDALIAAGRPTLGFLNPWLYKMGHQAFTDVVAGSSVGCDTDGFRAGPGWDAASGWGTPDFLAIKNMVLGQR</sequence>
<dbReference type="InterPro" id="IPR050819">
    <property type="entry name" value="Tripeptidyl-peptidase_I"/>
</dbReference>
<dbReference type="AlphaFoldDB" id="A0A0D2DV08"/>
<evidence type="ECO:0000256" key="13">
    <source>
        <dbReference type="ARBA" id="ARBA00023145"/>
    </source>
</evidence>
<dbReference type="Pfam" id="PF09286">
    <property type="entry name" value="Pro-kuma_activ"/>
    <property type="match status" value="1"/>
</dbReference>
<evidence type="ECO:0000256" key="3">
    <source>
        <dbReference type="ARBA" id="ARBA00004239"/>
    </source>
</evidence>
<dbReference type="PANTHER" id="PTHR14218">
    <property type="entry name" value="PROTEASE S8 TRIPEPTIDYL PEPTIDASE I CLN2"/>
    <property type="match status" value="1"/>
</dbReference>
<feature type="binding site" evidence="15">
    <location>
        <position position="570"/>
    </location>
    <ligand>
        <name>Ca(2+)</name>
        <dbReference type="ChEBI" id="CHEBI:29108"/>
    </ligand>
</feature>
<evidence type="ECO:0000313" key="19">
    <source>
        <dbReference type="EMBL" id="KIW65932.1"/>
    </source>
</evidence>
<dbReference type="InterPro" id="IPR036852">
    <property type="entry name" value="Peptidase_S8/S53_dom_sf"/>
</dbReference>
<evidence type="ECO:0000256" key="9">
    <source>
        <dbReference type="ARBA" id="ARBA00022801"/>
    </source>
</evidence>
<keyword evidence="12" id="KW-0843">Virulence</keyword>
<feature type="binding site" evidence="15">
    <location>
        <position position="589"/>
    </location>
    <ligand>
        <name>Ca(2+)</name>
        <dbReference type="ChEBI" id="CHEBI:29108"/>
    </ligand>
</feature>
<dbReference type="MEROPS" id="S53.010"/>
<dbReference type="HOGENOM" id="CLU_013783_3_0_1"/>
<evidence type="ECO:0000256" key="5">
    <source>
        <dbReference type="ARBA" id="ARBA00022525"/>
    </source>
</evidence>
<keyword evidence="20" id="KW-1185">Reference proteome</keyword>
<keyword evidence="7 15" id="KW-0479">Metal-binding</keyword>
<dbReference type="GO" id="GO:0004252">
    <property type="term" value="F:serine-type endopeptidase activity"/>
    <property type="evidence" value="ECO:0007669"/>
    <property type="project" value="UniProtKB-UniRule"/>
</dbReference>
<dbReference type="InterPro" id="IPR000209">
    <property type="entry name" value="Peptidase_S8/S53_dom"/>
</dbReference>
<dbReference type="CDD" id="cd04056">
    <property type="entry name" value="Peptidases_S53"/>
    <property type="match status" value="1"/>
</dbReference>
<feature type="signal peptide" evidence="17">
    <location>
        <begin position="1"/>
        <end position="20"/>
    </location>
</feature>
<feature type="active site" description="Charge relay system" evidence="15">
    <location>
        <position position="311"/>
    </location>
</feature>
<evidence type="ECO:0000256" key="17">
    <source>
        <dbReference type="SAM" id="SignalP"/>
    </source>
</evidence>
<comment type="subcellular location">
    <subcellularLocation>
        <location evidence="3">Secreted</location>
        <location evidence="3">Extracellular space</location>
    </subcellularLocation>
</comment>
<dbReference type="SUPFAM" id="SSF54897">
    <property type="entry name" value="Protease propeptides/inhibitors"/>
    <property type="match status" value="1"/>
</dbReference>
<evidence type="ECO:0000256" key="1">
    <source>
        <dbReference type="ARBA" id="ARBA00001910"/>
    </source>
</evidence>
<feature type="chain" id="PRO_5002240851" description="tripeptidyl-peptidase II" evidence="17">
    <location>
        <begin position="21"/>
        <end position="612"/>
    </location>
</feature>
<keyword evidence="14" id="KW-0325">Glycoprotein</keyword>
<feature type="binding site" evidence="15">
    <location>
        <position position="591"/>
    </location>
    <ligand>
        <name>Ca(2+)</name>
        <dbReference type="ChEBI" id="CHEBI:29108"/>
    </ligand>
</feature>
<dbReference type="STRING" id="5601.A0A0D2DV08"/>
<feature type="binding site" evidence="15">
    <location>
        <position position="571"/>
    </location>
    <ligand>
        <name>Ca(2+)</name>
        <dbReference type="ChEBI" id="CHEBI:29108"/>
    </ligand>
</feature>
<evidence type="ECO:0000256" key="2">
    <source>
        <dbReference type="ARBA" id="ARBA00002451"/>
    </source>
</evidence>
<dbReference type="GO" id="GO:0006508">
    <property type="term" value="P:proteolysis"/>
    <property type="evidence" value="ECO:0007669"/>
    <property type="project" value="UniProtKB-KW"/>
</dbReference>
<protein>
    <recommendedName>
        <fullName evidence="4">tripeptidyl-peptidase II</fullName>
        <ecNumber evidence="4">3.4.14.10</ecNumber>
    </recommendedName>
</protein>
<dbReference type="Proteomes" id="UP000054266">
    <property type="component" value="Unassembled WGS sequence"/>
</dbReference>
<evidence type="ECO:0000256" key="12">
    <source>
        <dbReference type="ARBA" id="ARBA00023026"/>
    </source>
</evidence>
<dbReference type="SUPFAM" id="SSF52743">
    <property type="entry name" value="Subtilisin-like"/>
    <property type="match status" value="1"/>
</dbReference>
<keyword evidence="5" id="KW-0964">Secreted</keyword>
<evidence type="ECO:0000256" key="15">
    <source>
        <dbReference type="PROSITE-ProRule" id="PRU01032"/>
    </source>
</evidence>
<name>A0A0D2DV08_9EURO</name>
<evidence type="ECO:0000256" key="7">
    <source>
        <dbReference type="ARBA" id="ARBA00022723"/>
    </source>
</evidence>
<dbReference type="EMBL" id="KN846960">
    <property type="protein sequence ID" value="KIW65932.1"/>
    <property type="molecule type" value="Genomic_DNA"/>
</dbReference>
<dbReference type="InterPro" id="IPR030400">
    <property type="entry name" value="Sedolisin_dom"/>
</dbReference>
<comment type="function">
    <text evidence="2">Secreted tripeptidyl-peptidase which degrades proteins at acidic pHs and is involved in virulence.</text>
</comment>
<keyword evidence="6 15" id="KW-0645">Protease</keyword>
<keyword evidence="8 17" id="KW-0732">Signal</keyword>
<dbReference type="GO" id="GO:0008240">
    <property type="term" value="F:tripeptidyl-peptidase activity"/>
    <property type="evidence" value="ECO:0007669"/>
    <property type="project" value="UniProtKB-EC"/>
</dbReference>
<feature type="active site" description="Charge relay system" evidence="15">
    <location>
        <position position="315"/>
    </location>
</feature>
<dbReference type="Gene3D" id="3.40.50.200">
    <property type="entry name" value="Peptidase S8/S53 domain"/>
    <property type="match status" value="1"/>
</dbReference>
<keyword evidence="11 15" id="KW-0106">Calcium</keyword>
<dbReference type="GO" id="GO:0005576">
    <property type="term" value="C:extracellular region"/>
    <property type="evidence" value="ECO:0007669"/>
    <property type="project" value="UniProtKB-SubCell"/>
</dbReference>
<evidence type="ECO:0000256" key="10">
    <source>
        <dbReference type="ARBA" id="ARBA00022825"/>
    </source>
</evidence>
<dbReference type="PROSITE" id="PS51695">
    <property type="entry name" value="SEDOLISIN"/>
    <property type="match status" value="1"/>
</dbReference>
<dbReference type="InterPro" id="IPR023828">
    <property type="entry name" value="Peptidase_S8_Ser-AS"/>
</dbReference>
<dbReference type="GO" id="GO:0046872">
    <property type="term" value="F:metal ion binding"/>
    <property type="evidence" value="ECO:0007669"/>
    <property type="project" value="UniProtKB-UniRule"/>
</dbReference>
<dbReference type="EC" id="3.4.14.10" evidence="4"/>
<dbReference type="PROSITE" id="PS00138">
    <property type="entry name" value="SUBTILASE_SER"/>
    <property type="match status" value="1"/>
</dbReference>